<gene>
    <name evidence="1" type="ORF">JHD44_04235</name>
</gene>
<evidence type="ECO:0000313" key="2">
    <source>
        <dbReference type="Proteomes" id="UP000598488"/>
    </source>
</evidence>
<accession>A0ABS0Z9L9</accession>
<comment type="caution">
    <text evidence="1">The sequence shown here is derived from an EMBL/GenBank/DDBJ whole genome shotgun (WGS) entry which is preliminary data.</text>
</comment>
<name>A0ABS0Z9L9_9GAMM</name>
<dbReference type="RefSeq" id="WP_199461389.1">
    <property type="nucleotide sequence ID" value="NZ_JAEMUH010000003.1"/>
</dbReference>
<organism evidence="1 2">
    <name type="scientific">Marinomonas ostreistagni</name>
    <dbReference type="NCBI Taxonomy" id="359209"/>
    <lineage>
        <taxon>Bacteria</taxon>
        <taxon>Pseudomonadati</taxon>
        <taxon>Pseudomonadota</taxon>
        <taxon>Gammaproteobacteria</taxon>
        <taxon>Oceanospirillales</taxon>
        <taxon>Oceanospirillaceae</taxon>
        <taxon>Marinomonas</taxon>
    </lineage>
</organism>
<dbReference type="Proteomes" id="UP000598488">
    <property type="component" value="Unassembled WGS sequence"/>
</dbReference>
<dbReference type="EMBL" id="JAEMUH010000003">
    <property type="protein sequence ID" value="MBJ7549878.1"/>
    <property type="molecule type" value="Genomic_DNA"/>
</dbReference>
<reference evidence="1 2" key="1">
    <citation type="submission" date="2020-12" db="EMBL/GenBank/DDBJ databases">
        <title>Comparative genome analysis of fungal antagonists Marinomonas ostreistagni 398 and M. spartinae 468.</title>
        <authorList>
            <person name="Fields J.L."/>
            <person name="Mavrodi O.V."/>
            <person name="Biber P.D."/>
            <person name="Indest K.J."/>
            <person name="Mavrodi D.V."/>
        </authorList>
    </citation>
    <scope>NUCLEOTIDE SEQUENCE [LARGE SCALE GENOMIC DNA]</scope>
    <source>
        <strain evidence="1 2">USM7</strain>
    </source>
</reference>
<proteinExistence type="predicted"/>
<keyword evidence="2" id="KW-1185">Reference proteome</keyword>
<sequence>MIFLVWQECFNVSLFTTGLPLVLSVVSHSSIVSMHVSYVEVMTAFRFPESTEHKFHTINAVTEQVNALCADYPVYR</sequence>
<evidence type="ECO:0000313" key="1">
    <source>
        <dbReference type="EMBL" id="MBJ7549878.1"/>
    </source>
</evidence>
<protein>
    <submittedName>
        <fullName evidence="1">Uncharacterized protein</fullName>
    </submittedName>
</protein>